<gene>
    <name evidence="2" type="ORF">V5E97_06840</name>
</gene>
<evidence type="ECO:0000313" key="2">
    <source>
        <dbReference type="EMBL" id="XBH05735.1"/>
    </source>
</evidence>
<reference evidence="2" key="1">
    <citation type="submission" date="2024-05" db="EMBL/GenBank/DDBJ databases">
        <title>Planctomycetes of the genus Singulisphaera possess chitinolytic capabilities.</title>
        <authorList>
            <person name="Ivanova A."/>
        </authorList>
    </citation>
    <scope>NUCLEOTIDE SEQUENCE</scope>
    <source>
        <strain evidence="2">Ch08T</strain>
    </source>
</reference>
<organism evidence="2">
    <name type="scientific">Singulisphaera sp. Ch08</name>
    <dbReference type="NCBI Taxonomy" id="3120278"/>
    <lineage>
        <taxon>Bacteria</taxon>
        <taxon>Pseudomonadati</taxon>
        <taxon>Planctomycetota</taxon>
        <taxon>Planctomycetia</taxon>
        <taxon>Isosphaerales</taxon>
        <taxon>Isosphaeraceae</taxon>
        <taxon>Singulisphaera</taxon>
    </lineage>
</organism>
<protein>
    <submittedName>
        <fullName evidence="2">Uncharacterized protein</fullName>
    </submittedName>
</protein>
<sequence>MIATNREATQDEGTTTPERPTCATCAYWLAPPASYEGRMGNCRKDLVTAKAGVTVYPEDFCGEHPDFPAFVAATRPAPKVMSGHSGEVIFENGSSITFGRWNATASPVAEWDDNGADKPAESNLIAEVPPDHEWFIRFRTIAEKIAGNWPHNNMFAPEFHLLMMDLKAILKEGQEVCEISAGPEYADTLSADMDAAILHGNYRRLYAAAKSLGKQAGMLGLDWGGKWANLSHALDALPENDPFPAEDVAWLKNELAKMTETKNHLARRLHDSAMNNIAQRRETGQLRTELSRRNDTIAAFQARIDQLEGEKVSLRRAVLPVLPLTLDVGPIREQTKELAEKLIAEQVIPLREAAIHACKFMLTCPSLDPIGKGWQNAKLYAGNLLKDALEGKPESDDVIDPSFDEACGEVLKPTVAAEWPESRRVDAEWFAELDEVISDVINQWPDDDVEFDEFDATINRLIAIRVAGHSAVVPLAKPSAGESERIIQLEAELTKARAKFRQRGQTIHQLNNRIAELRPEITELRQANENQANTIRGFWAEREKRAARLVPLEVASIGAELRDLRQDLVTVMSAGRSMVEEWGGDRTGKVVNLTTWTARIRDFQETLESVARKNA</sequence>
<accession>A0AAU7CL26</accession>
<evidence type="ECO:0000256" key="1">
    <source>
        <dbReference type="SAM" id="Coils"/>
    </source>
</evidence>
<dbReference type="RefSeq" id="WP_406698584.1">
    <property type="nucleotide sequence ID" value="NZ_CP155447.1"/>
</dbReference>
<proteinExistence type="predicted"/>
<dbReference type="EMBL" id="CP155447">
    <property type="protein sequence ID" value="XBH05735.1"/>
    <property type="molecule type" value="Genomic_DNA"/>
</dbReference>
<keyword evidence="1" id="KW-0175">Coiled coil</keyword>
<name>A0AAU7CL26_9BACT</name>
<feature type="coiled-coil region" evidence="1">
    <location>
        <begin position="290"/>
        <end position="317"/>
    </location>
</feature>
<dbReference type="AlphaFoldDB" id="A0AAU7CL26"/>